<reference evidence="1" key="2">
    <citation type="journal article" date="2020" name="Nat. Commun.">
        <title>Large-scale genome sequencing of mycorrhizal fungi provides insights into the early evolution of symbiotic traits.</title>
        <authorList>
            <person name="Miyauchi S."/>
            <person name="Kiss E."/>
            <person name="Kuo A."/>
            <person name="Drula E."/>
            <person name="Kohler A."/>
            <person name="Sanchez-Garcia M."/>
            <person name="Morin E."/>
            <person name="Andreopoulos B."/>
            <person name="Barry K.W."/>
            <person name="Bonito G."/>
            <person name="Buee M."/>
            <person name="Carver A."/>
            <person name="Chen C."/>
            <person name="Cichocki N."/>
            <person name="Clum A."/>
            <person name="Culley D."/>
            <person name="Crous P.W."/>
            <person name="Fauchery L."/>
            <person name="Girlanda M."/>
            <person name="Hayes R.D."/>
            <person name="Keri Z."/>
            <person name="LaButti K."/>
            <person name="Lipzen A."/>
            <person name="Lombard V."/>
            <person name="Magnuson J."/>
            <person name="Maillard F."/>
            <person name="Murat C."/>
            <person name="Nolan M."/>
            <person name="Ohm R.A."/>
            <person name="Pangilinan J."/>
            <person name="Pereira M.F."/>
            <person name="Perotto S."/>
            <person name="Peter M."/>
            <person name="Pfister S."/>
            <person name="Riley R."/>
            <person name="Sitrit Y."/>
            <person name="Stielow J.B."/>
            <person name="Szollosi G."/>
            <person name="Zifcakova L."/>
            <person name="Stursova M."/>
            <person name="Spatafora J.W."/>
            <person name="Tedersoo L."/>
            <person name="Vaario L.M."/>
            <person name="Yamada A."/>
            <person name="Yan M."/>
            <person name="Wang P."/>
            <person name="Xu J."/>
            <person name="Bruns T."/>
            <person name="Baldrian P."/>
            <person name="Vilgalys R."/>
            <person name="Dunand C."/>
            <person name="Henrissat B."/>
            <person name="Grigoriev I.V."/>
            <person name="Hibbett D."/>
            <person name="Nagy L.G."/>
            <person name="Martin F.M."/>
        </authorList>
    </citation>
    <scope>NUCLEOTIDE SEQUENCE</scope>
    <source>
        <strain evidence="1">BED1</strain>
    </source>
</reference>
<accession>A0AAD4BQI1</accession>
<name>A0AAD4BQI1_BOLED</name>
<dbReference type="Proteomes" id="UP001194468">
    <property type="component" value="Unassembled WGS sequence"/>
</dbReference>
<proteinExistence type="predicted"/>
<organism evidence="1 2">
    <name type="scientific">Boletus edulis BED1</name>
    <dbReference type="NCBI Taxonomy" id="1328754"/>
    <lineage>
        <taxon>Eukaryota</taxon>
        <taxon>Fungi</taxon>
        <taxon>Dikarya</taxon>
        <taxon>Basidiomycota</taxon>
        <taxon>Agaricomycotina</taxon>
        <taxon>Agaricomycetes</taxon>
        <taxon>Agaricomycetidae</taxon>
        <taxon>Boletales</taxon>
        <taxon>Boletineae</taxon>
        <taxon>Boletaceae</taxon>
        <taxon>Boletoideae</taxon>
        <taxon>Boletus</taxon>
    </lineage>
</organism>
<evidence type="ECO:0000313" key="2">
    <source>
        <dbReference type="Proteomes" id="UP001194468"/>
    </source>
</evidence>
<comment type="caution">
    <text evidence="1">The sequence shown here is derived from an EMBL/GenBank/DDBJ whole genome shotgun (WGS) entry which is preliminary data.</text>
</comment>
<gene>
    <name evidence="1" type="ORF">L210DRAFT_3546401</name>
</gene>
<sequence>MRIARLSGRNFSTFFPLSTTGLLPPSQPLESSCVTDSSASILSTSNNELVHTPNAGLIRVLSRAICPRQGVRRREIMKACTWRACGLAIGNNMMVKWVLPYDQDEPASQSPVFDVKHGPRLIERSSSERTLSTRQLEYSVSRSHQFSRYRTEKKKREGVKRGLVVPCGGTVWCHGDMRYRDLPIDEDAQILRFEDEE</sequence>
<protein>
    <submittedName>
        <fullName evidence="1">Uncharacterized protein</fullName>
    </submittedName>
</protein>
<dbReference type="EMBL" id="WHUW01000018">
    <property type="protein sequence ID" value="KAF8437601.1"/>
    <property type="molecule type" value="Genomic_DNA"/>
</dbReference>
<keyword evidence="2" id="KW-1185">Reference proteome</keyword>
<dbReference type="AlphaFoldDB" id="A0AAD4BQI1"/>
<evidence type="ECO:0000313" key="1">
    <source>
        <dbReference type="EMBL" id="KAF8437601.1"/>
    </source>
</evidence>
<reference evidence="1" key="1">
    <citation type="submission" date="2019-10" db="EMBL/GenBank/DDBJ databases">
        <authorList>
            <consortium name="DOE Joint Genome Institute"/>
            <person name="Kuo A."/>
            <person name="Miyauchi S."/>
            <person name="Kiss E."/>
            <person name="Drula E."/>
            <person name="Kohler A."/>
            <person name="Sanchez-Garcia M."/>
            <person name="Andreopoulos B."/>
            <person name="Barry K.W."/>
            <person name="Bonito G."/>
            <person name="Buee M."/>
            <person name="Carver A."/>
            <person name="Chen C."/>
            <person name="Cichocki N."/>
            <person name="Clum A."/>
            <person name="Culley D."/>
            <person name="Crous P.W."/>
            <person name="Fauchery L."/>
            <person name="Girlanda M."/>
            <person name="Hayes R."/>
            <person name="Keri Z."/>
            <person name="LaButti K."/>
            <person name="Lipzen A."/>
            <person name="Lombard V."/>
            <person name="Magnuson J."/>
            <person name="Maillard F."/>
            <person name="Morin E."/>
            <person name="Murat C."/>
            <person name="Nolan M."/>
            <person name="Ohm R."/>
            <person name="Pangilinan J."/>
            <person name="Pereira M."/>
            <person name="Perotto S."/>
            <person name="Peter M."/>
            <person name="Riley R."/>
            <person name="Sitrit Y."/>
            <person name="Stielow B."/>
            <person name="Szollosi G."/>
            <person name="Zifcakova L."/>
            <person name="Stursova M."/>
            <person name="Spatafora J.W."/>
            <person name="Tedersoo L."/>
            <person name="Vaario L.-M."/>
            <person name="Yamada A."/>
            <person name="Yan M."/>
            <person name="Wang P."/>
            <person name="Xu J."/>
            <person name="Bruns T."/>
            <person name="Baldrian P."/>
            <person name="Vilgalys R."/>
            <person name="Henrissat B."/>
            <person name="Grigoriev I.V."/>
            <person name="Hibbett D."/>
            <person name="Nagy L.G."/>
            <person name="Martin F.M."/>
        </authorList>
    </citation>
    <scope>NUCLEOTIDE SEQUENCE</scope>
    <source>
        <strain evidence="1">BED1</strain>
    </source>
</reference>